<keyword evidence="3 5" id="KW-0863">Zinc-finger</keyword>
<keyword evidence="1" id="KW-0479">Metal-binding</keyword>
<dbReference type="PANTHER" id="PTHR24379:SF127">
    <property type="entry name" value="BLOODY FINGERS-RELATED"/>
    <property type="match status" value="1"/>
</dbReference>
<dbReference type="SMART" id="SM00355">
    <property type="entry name" value="ZnF_C2H2"/>
    <property type="match status" value="19"/>
</dbReference>
<feature type="domain" description="C2H2-type" evidence="7">
    <location>
        <begin position="1356"/>
        <end position="1378"/>
    </location>
</feature>
<feature type="domain" description="C2H2-type" evidence="7">
    <location>
        <begin position="2036"/>
        <end position="2059"/>
    </location>
</feature>
<evidence type="ECO:0000313" key="9">
    <source>
        <dbReference type="RefSeq" id="XP_006814931.1"/>
    </source>
</evidence>
<evidence type="ECO:0000256" key="4">
    <source>
        <dbReference type="ARBA" id="ARBA00022833"/>
    </source>
</evidence>
<evidence type="ECO:0000256" key="3">
    <source>
        <dbReference type="ARBA" id="ARBA00022771"/>
    </source>
</evidence>
<dbReference type="SUPFAM" id="SSF57667">
    <property type="entry name" value="beta-beta-alpha zinc fingers"/>
    <property type="match status" value="7"/>
</dbReference>
<feature type="domain" description="C2H2-type" evidence="7">
    <location>
        <begin position="1254"/>
        <end position="1281"/>
    </location>
</feature>
<proteinExistence type="predicted"/>
<feature type="compositionally biased region" description="Basic and acidic residues" evidence="6">
    <location>
        <begin position="657"/>
        <end position="677"/>
    </location>
</feature>
<evidence type="ECO:0000256" key="1">
    <source>
        <dbReference type="ARBA" id="ARBA00022723"/>
    </source>
</evidence>
<feature type="domain" description="C2H2-type" evidence="7">
    <location>
        <begin position="1419"/>
        <end position="1446"/>
    </location>
</feature>
<evidence type="ECO:0000256" key="2">
    <source>
        <dbReference type="ARBA" id="ARBA00022737"/>
    </source>
</evidence>
<dbReference type="Pfam" id="PF00096">
    <property type="entry name" value="zf-C2H2"/>
    <property type="match status" value="3"/>
</dbReference>
<sequence length="2168" mass="249375">MHLKVHVNLKNLIGKFPCHLCGDRFSTANYLDLHVKKHTGSLWECIKCNMVFTNRKTLDTHKDMCIKLLCKVCNKFYSKGHVKDHMQTHCRPLWKCIKCRSNFTSQNELDSHVLLCNRSAILCKECGQFCSPIGEHVKSNCGNMWKCERCKNSFTECGEFAKDVCSKPSMALCEEYGKYYTERWTGGHMKSHTKDVRECEKYGEELARTDVPQHTTSRCKKRLKDDKRPRIADEPYKCENSFVASICCGIHQGIQMRRLDTQCMTCGLRFENRVELQKHNKWHTLQQQTRVLVNKIDLDNVRCNKLCIKFYPCKSKCDRIFEDENIAMARNHVCKRIAVELIGKDNNPQNGDIRGETNALHSKDDSGTNEAQNLHVEKMALQSVHQSIDRVNSRHQMSGDFSKAETQTGNHILHSEQHGIGHSSNEQHVIGQSSNEQHVIGQSSNEQHVIGHSSNEQHSIGHSSNKQHAIGHSSNEQHVIGNSSNEQHVICHSSNEQHGIGHSSNEQHAIGHSSNEQHVIGHSSNEQHVIGHSSNEQHSIGHSSNEQHAIGHSSNEQHVIGHSSNEQHAIDHSSNEHAIGHSSNEQHVIGHSSNEQHVIGHSSNEQHVIGHLSNEYHSIGHSSNEQHAIGHSSNEQHVICHSSNEQHAIGHSSNEQHTIDHSSNEHAIGHSSNEHAIGHSSNEQHAIGHSSNEQHAISHSSNEQHGIGHSSNEQHVIGQSSNEQHADVDLSNEQHVDDHLNNEQHINVHSSNEHVDDCLSNEIPVDHLGNEQYVDDHLSNEHYVNDHLINEQHVDDYLGNEQHVDNCLINEQHINDHLGNEQHIDDHLSNAQHVDDRLNNEQHVNDHLGKEQHVDDHLGNEQHVDDHLGNEQHVDDRLNNERHVDDRLGNEQYVDDHLNNEQHVDHLGNEQHVDDHLGNEQHVDDHLGNEQHVDDHLNNGQHVDHLGNEQHVDDHLGNEQHVDDHSGNEQHVDDHLGNEQHVDDHLGNEQHVDDHLGNEQHVDDHLNNEQHVDDHLSNEQHVDDHLGNEQHVDDHLGNEQHVNDHLNNEQHVDDHLGNEQHVDDHLGNEQHVDDHLGNEQHVDDHLGNEQHVDDHLGNEQHVDYHLGNEQHVDDHLNNEQHVDDHLGNEQHVDDHLNNEQHVDDHLSNENPVDHLSNEQYVDDRLGNEHVDFLSNEHVDDHLRNEQHVDDHLGNEHVDFSSNEHVDDHLSNEQHVDDRLDNEHERNQHFYNFPTTVNDKSHLISPERPITDELYICTQCREVFTTKTLMEIHCKEHQIQDTSTGEHQCQLCGERFDTEVYLHHHMKNHTGELWECERCTTIFTNPGALDEHREKSRCLKKRREIDLPRAQTAEKSFKCDVCGVSFINSLALYNHRTIHMTDLYTKNNYVDKQRQKQPMKSCNKFVELKKHASPQLLELLECTQCEEKYLKQGWLDLHMKRHTGELYKCKKCDKVFTNKHTATIQNHYCRRNCTKEGNTKRTSDGLLKIAERSNKKKVLDNPSSTEENASEHGKQMKIMTDEHATDRLTFEGRKSADEETDSADDLIVKDKKFRFRNKTGEPARPSVNELVNCSTKFLRESTLDEHVKVHIESIKINENGLGSSNHKSAKTPNAGKPYLSDESHGKFGAAWNHREINTNKQSNVKNCIRNTNQKCSSLSSNRFVQQKRRAISSWRFGTFKCTECGEIYSTQIWLDLHMKKHTGELHACQKCGKLFTNEKASTIQGHKCHRNYTKHANRKILNDDGSSRVDDYSNQLQSCKKSGSNYGITLRINNKSLSSLRTCIAEKTYKCDKCLKRFETIRAAWDHQRAIHSLRHIKRKRCIKKPTKQQHAKKLKRKVEWTKPDESSQLLEMFECKECGEKYSKQIGLDLHMRKHTGKLYKCKQCDKVFTDEHTVMMHHQRHQIFNESNPEQIASSGSSAQQTVGIQDNIGKEINVNHNRNEQIPDGRKEKRSECDIINTFNSEEQVRQQTIHETAEKLFKTHGNSTYDKTMKHFSCDKQQASNIPVSTNVQHDIQGCVSVNFQSQRNERDAKPEYTCTVCNITFPQQHSLEEHAQVHTIAQVHTMHVIHCDKCGQSLDNYNYFNHMKTHTGETPYKCEECGMQFAWTVHLSEHMSERHPDRQDYGFIYCPPQTRRTEVQRPGLIGNSIQLQRFENSKNKIITKNVLK</sequence>
<gene>
    <name evidence="9" type="primary">LOC102807477</name>
</gene>
<dbReference type="InterPro" id="IPR013087">
    <property type="entry name" value="Znf_C2H2_type"/>
</dbReference>
<organism evidence="8 9">
    <name type="scientific">Saccoglossus kowalevskii</name>
    <name type="common">Acorn worm</name>
    <dbReference type="NCBI Taxonomy" id="10224"/>
    <lineage>
        <taxon>Eukaryota</taxon>
        <taxon>Metazoa</taxon>
        <taxon>Hemichordata</taxon>
        <taxon>Enteropneusta</taxon>
        <taxon>Harrimaniidae</taxon>
        <taxon>Saccoglossus</taxon>
    </lineage>
</organism>
<dbReference type="PANTHER" id="PTHR24379">
    <property type="entry name" value="KRAB AND ZINC FINGER DOMAIN-CONTAINING"/>
    <property type="match status" value="1"/>
</dbReference>
<feature type="region of interest" description="Disordered" evidence="6">
    <location>
        <begin position="345"/>
        <end position="368"/>
    </location>
</feature>
<reference evidence="9" key="1">
    <citation type="submission" date="2025-08" db="UniProtKB">
        <authorList>
            <consortium name="RefSeq"/>
        </authorList>
    </citation>
    <scope>IDENTIFICATION</scope>
    <source>
        <tissue evidence="9">Testes</tissue>
    </source>
</reference>
<dbReference type="PROSITE" id="PS00028">
    <property type="entry name" value="ZINC_FINGER_C2H2_1"/>
    <property type="match status" value="12"/>
</dbReference>
<name>A0ABM0M4J0_SACKO</name>
<feature type="domain" description="C2H2-type" evidence="7">
    <location>
        <begin position="16"/>
        <end position="40"/>
    </location>
</feature>
<dbReference type="Gene3D" id="3.30.160.60">
    <property type="entry name" value="Classic Zinc Finger"/>
    <property type="match status" value="8"/>
</dbReference>
<feature type="compositionally biased region" description="Polar residues" evidence="6">
    <location>
        <begin position="646"/>
        <end position="656"/>
    </location>
</feature>
<feature type="domain" description="C2H2-type" evidence="7">
    <location>
        <begin position="1788"/>
        <end position="1816"/>
    </location>
</feature>
<keyword evidence="8" id="KW-1185">Reference proteome</keyword>
<accession>A0ABM0M4J0</accession>
<keyword evidence="2" id="KW-0677">Repeat</keyword>
<evidence type="ECO:0000256" key="5">
    <source>
        <dbReference type="PROSITE-ProRule" id="PRU00042"/>
    </source>
</evidence>
<feature type="region of interest" description="Disordered" evidence="6">
    <location>
        <begin position="496"/>
        <end position="573"/>
    </location>
</feature>
<dbReference type="InterPro" id="IPR036236">
    <property type="entry name" value="Znf_C2H2_sf"/>
</dbReference>
<feature type="region of interest" description="Disordered" evidence="6">
    <location>
        <begin position="1492"/>
        <end position="1514"/>
    </location>
</feature>
<feature type="domain" description="C2H2-type" evidence="7">
    <location>
        <begin position="1678"/>
        <end position="1705"/>
    </location>
</feature>
<feature type="compositionally biased region" description="Polar residues" evidence="6">
    <location>
        <begin position="679"/>
        <end position="723"/>
    </location>
</feature>
<feature type="domain" description="C2H2-type" evidence="7">
    <location>
        <begin position="1880"/>
        <end position="1902"/>
    </location>
</feature>
<feature type="domain" description="C2H2-type" evidence="7">
    <location>
        <begin position="261"/>
        <end position="288"/>
    </location>
</feature>
<feature type="domain" description="C2H2-type" evidence="7">
    <location>
        <begin position="1286"/>
        <end position="1311"/>
    </location>
</feature>
<keyword evidence="4" id="KW-0862">Zinc</keyword>
<dbReference type="Proteomes" id="UP000694865">
    <property type="component" value="Unplaced"/>
</dbReference>
<dbReference type="RefSeq" id="XP_006814931.1">
    <property type="nucleotide sequence ID" value="XM_006814868.1"/>
</dbReference>
<dbReference type="GeneID" id="102807477"/>
<evidence type="ECO:0000256" key="6">
    <source>
        <dbReference type="SAM" id="MobiDB-lite"/>
    </source>
</evidence>
<feature type="compositionally biased region" description="Polar residues" evidence="6">
    <location>
        <begin position="496"/>
        <end position="567"/>
    </location>
</feature>
<feature type="region of interest" description="Disordered" evidence="6">
    <location>
        <begin position="416"/>
        <end position="479"/>
    </location>
</feature>
<feature type="domain" description="C2H2-type" evidence="7">
    <location>
        <begin position="1853"/>
        <end position="1880"/>
    </location>
</feature>
<protein>
    <submittedName>
        <fullName evidence="9">Uncharacterized protein LOC102807477</fullName>
    </submittedName>
</protein>
<feature type="compositionally biased region" description="Polar residues" evidence="6">
    <location>
        <begin position="422"/>
        <end position="479"/>
    </location>
</feature>
<feature type="region of interest" description="Disordered" evidence="6">
    <location>
        <begin position="646"/>
        <end position="727"/>
    </location>
</feature>
<evidence type="ECO:0000313" key="8">
    <source>
        <dbReference type="Proteomes" id="UP000694865"/>
    </source>
</evidence>
<dbReference type="PROSITE" id="PS50157">
    <property type="entry name" value="ZINC_FINGER_C2H2_2"/>
    <property type="match status" value="12"/>
</dbReference>
<evidence type="ECO:0000259" key="7">
    <source>
        <dbReference type="PROSITE" id="PS50157"/>
    </source>
</evidence>
<feature type="domain" description="C2H2-type" evidence="7">
    <location>
        <begin position="2096"/>
        <end position="2124"/>
    </location>
</feature>
<feature type="region of interest" description="Disordered" evidence="6">
    <location>
        <begin position="957"/>
        <end position="982"/>
    </location>
</feature>